<dbReference type="InterPro" id="IPR014717">
    <property type="entry name" value="Transl_elong_EF1B/ribsomal_bS6"/>
</dbReference>
<dbReference type="GO" id="GO:0070181">
    <property type="term" value="F:small ribosomal subunit rRNA binding"/>
    <property type="evidence" value="ECO:0007669"/>
    <property type="project" value="TreeGrafter"/>
</dbReference>
<evidence type="ECO:0000313" key="3">
    <source>
        <dbReference type="Proteomes" id="UP000070544"/>
    </source>
</evidence>
<reference evidence="2 3" key="1">
    <citation type="journal article" date="2015" name="Genome Biol. Evol.">
        <title>Phylogenomic analyses indicate that early fungi evolved digesting cell walls of algal ancestors of land plants.</title>
        <authorList>
            <person name="Chang Y."/>
            <person name="Wang S."/>
            <person name="Sekimoto S."/>
            <person name="Aerts A.L."/>
            <person name="Choi C."/>
            <person name="Clum A."/>
            <person name="LaButti K.M."/>
            <person name="Lindquist E.A."/>
            <person name="Yee Ngan C."/>
            <person name="Ohm R.A."/>
            <person name="Salamov A.A."/>
            <person name="Grigoriev I.V."/>
            <person name="Spatafora J.W."/>
            <person name="Berbee M.L."/>
        </authorList>
    </citation>
    <scope>NUCLEOTIDE SEQUENCE [LARGE SCALE GENOMIC DNA]</scope>
    <source>
        <strain evidence="2 3">JEL478</strain>
    </source>
</reference>
<dbReference type="PANTHER" id="PTHR21011">
    <property type="entry name" value="MITOCHONDRIAL 28S RIBOSOMAL PROTEIN S6"/>
    <property type="match status" value="1"/>
</dbReference>
<dbReference type="Gene3D" id="3.30.70.60">
    <property type="match status" value="1"/>
</dbReference>
<dbReference type="Proteomes" id="UP000070544">
    <property type="component" value="Unassembled WGS sequence"/>
</dbReference>
<proteinExistence type="inferred from homology"/>
<name>A0A139AAC8_GONPJ</name>
<keyword evidence="3" id="KW-1185">Reference proteome</keyword>
<evidence type="ECO:0008006" key="4">
    <source>
        <dbReference type="Google" id="ProtNLM"/>
    </source>
</evidence>
<evidence type="ECO:0000313" key="2">
    <source>
        <dbReference type="EMBL" id="KXS13687.1"/>
    </source>
</evidence>
<comment type="similarity">
    <text evidence="1">Belongs to the bacterial ribosomal protein bS6 family.</text>
</comment>
<dbReference type="STRING" id="1344416.A0A139AAC8"/>
<dbReference type="Pfam" id="PF01250">
    <property type="entry name" value="Ribosomal_S6"/>
    <property type="match status" value="1"/>
</dbReference>
<dbReference type="OrthoDB" id="10259681at2759"/>
<organism evidence="2 3">
    <name type="scientific">Gonapodya prolifera (strain JEL478)</name>
    <name type="common">Monoblepharis prolifera</name>
    <dbReference type="NCBI Taxonomy" id="1344416"/>
    <lineage>
        <taxon>Eukaryota</taxon>
        <taxon>Fungi</taxon>
        <taxon>Fungi incertae sedis</taxon>
        <taxon>Chytridiomycota</taxon>
        <taxon>Chytridiomycota incertae sedis</taxon>
        <taxon>Monoblepharidomycetes</taxon>
        <taxon>Monoblepharidales</taxon>
        <taxon>Gonapodyaceae</taxon>
        <taxon>Gonapodya</taxon>
    </lineage>
</organism>
<dbReference type="AlphaFoldDB" id="A0A139AAC8"/>
<dbReference type="SUPFAM" id="SSF54995">
    <property type="entry name" value="Ribosomal protein S6"/>
    <property type="match status" value="1"/>
</dbReference>
<dbReference type="GO" id="GO:0006412">
    <property type="term" value="P:translation"/>
    <property type="evidence" value="ECO:0007669"/>
    <property type="project" value="InterPro"/>
</dbReference>
<gene>
    <name evidence="2" type="ORF">M427DRAFT_366635</name>
</gene>
<dbReference type="GO" id="GO:0005763">
    <property type="term" value="C:mitochondrial small ribosomal subunit"/>
    <property type="evidence" value="ECO:0007669"/>
    <property type="project" value="TreeGrafter"/>
</dbReference>
<dbReference type="GO" id="GO:0003735">
    <property type="term" value="F:structural constituent of ribosome"/>
    <property type="evidence" value="ECO:0007669"/>
    <property type="project" value="InterPro"/>
</dbReference>
<dbReference type="EMBL" id="KQ965776">
    <property type="protein sequence ID" value="KXS13687.1"/>
    <property type="molecule type" value="Genomic_DNA"/>
</dbReference>
<dbReference type="CDD" id="cd15465">
    <property type="entry name" value="bS6_mito"/>
    <property type="match status" value="1"/>
</dbReference>
<evidence type="ECO:0000256" key="1">
    <source>
        <dbReference type="ARBA" id="ARBA00009512"/>
    </source>
</evidence>
<accession>A0A139AAC8</accession>
<protein>
    <recommendedName>
        <fullName evidence="4">Ribosomal protein S6</fullName>
    </recommendedName>
</protein>
<dbReference type="PANTHER" id="PTHR21011:SF1">
    <property type="entry name" value="SMALL RIBOSOMAL SUBUNIT PROTEIN BS6M"/>
    <property type="match status" value="1"/>
</dbReference>
<sequence length="98" mass="11275">MLYELVCIARNHGQDGVRDLVRQSALFVLDNNGVVRGFQNMGANLPLYQRIKAHQEWHTHGWYWAMQFDSSPSTMQSLLTNLKLDERVVRATTISIKS</sequence>
<dbReference type="InterPro" id="IPR035980">
    <property type="entry name" value="Ribosomal_bS6_sf"/>
</dbReference>
<dbReference type="InterPro" id="IPR000529">
    <property type="entry name" value="Ribosomal_bS6"/>
</dbReference>